<evidence type="ECO:0000313" key="9">
    <source>
        <dbReference type="EMBL" id="EMF09439.1"/>
    </source>
</evidence>
<comment type="pathway">
    <text evidence="2">Carbohydrate degradation; pentose phosphate pathway; D-ribose 5-phosphate from D-ribulose 5-phosphate (non-oxidative stage): step 1/1.</text>
</comment>
<protein>
    <recommendedName>
        <fullName evidence="5">Ribose-5-phosphate isomerase</fullName>
        <ecNumber evidence="4">5.3.1.6</ecNumber>
    </recommendedName>
    <alternativeName>
        <fullName evidence="8">D-ribose-5-phosphate ketol-isomerase</fullName>
    </alternativeName>
    <alternativeName>
        <fullName evidence="7">Phosphoriboisomerase</fullName>
    </alternativeName>
</protein>
<evidence type="ECO:0000256" key="1">
    <source>
        <dbReference type="ARBA" id="ARBA00001713"/>
    </source>
</evidence>
<dbReference type="Gene3D" id="3.30.70.260">
    <property type="match status" value="1"/>
</dbReference>
<dbReference type="InterPro" id="IPR004788">
    <property type="entry name" value="Ribose5P_isomerase_type_A"/>
</dbReference>
<evidence type="ECO:0000256" key="7">
    <source>
        <dbReference type="ARBA" id="ARBA00029734"/>
    </source>
</evidence>
<evidence type="ECO:0000313" key="10">
    <source>
        <dbReference type="Proteomes" id="UP000016931"/>
    </source>
</evidence>
<comment type="similarity">
    <text evidence="3">Belongs to the ribose 5-phosphate isomerase family.</text>
</comment>
<organism evidence="9 10">
    <name type="scientific">Sphaerulina musiva (strain SO2202)</name>
    <name type="common">Poplar stem canker fungus</name>
    <name type="synonym">Septoria musiva</name>
    <dbReference type="NCBI Taxonomy" id="692275"/>
    <lineage>
        <taxon>Eukaryota</taxon>
        <taxon>Fungi</taxon>
        <taxon>Dikarya</taxon>
        <taxon>Ascomycota</taxon>
        <taxon>Pezizomycotina</taxon>
        <taxon>Dothideomycetes</taxon>
        <taxon>Dothideomycetidae</taxon>
        <taxon>Mycosphaerellales</taxon>
        <taxon>Mycosphaerellaceae</taxon>
        <taxon>Sphaerulina</taxon>
    </lineage>
</organism>
<dbReference type="GO" id="GO:0005737">
    <property type="term" value="C:cytoplasm"/>
    <property type="evidence" value="ECO:0007669"/>
    <property type="project" value="TreeGrafter"/>
</dbReference>
<dbReference type="Proteomes" id="UP000016931">
    <property type="component" value="Unassembled WGS sequence"/>
</dbReference>
<dbReference type="NCBIfam" id="TIGR00021">
    <property type="entry name" value="rpiA"/>
    <property type="match status" value="1"/>
</dbReference>
<dbReference type="Gene3D" id="3.40.50.1360">
    <property type="match status" value="1"/>
</dbReference>
<dbReference type="GO" id="GO:0006014">
    <property type="term" value="P:D-ribose metabolic process"/>
    <property type="evidence" value="ECO:0007669"/>
    <property type="project" value="TreeGrafter"/>
</dbReference>
<dbReference type="EC" id="5.3.1.6" evidence="4"/>
<dbReference type="OMA" id="ACHVQEK"/>
<dbReference type="GO" id="GO:0004751">
    <property type="term" value="F:ribose-5-phosphate isomerase activity"/>
    <property type="evidence" value="ECO:0007669"/>
    <property type="project" value="UniProtKB-EC"/>
</dbReference>
<dbReference type="GeneID" id="27899330"/>
<accession>N1QHD3</accession>
<evidence type="ECO:0000256" key="3">
    <source>
        <dbReference type="ARBA" id="ARBA00008088"/>
    </source>
</evidence>
<dbReference type="InterPro" id="IPR037171">
    <property type="entry name" value="NagB/RpiA_transferase-like"/>
</dbReference>
<keyword evidence="10" id="KW-1185">Reference proteome</keyword>
<evidence type="ECO:0000256" key="5">
    <source>
        <dbReference type="ARBA" id="ARBA00019150"/>
    </source>
</evidence>
<dbReference type="CDD" id="cd01398">
    <property type="entry name" value="RPI_A"/>
    <property type="match status" value="1"/>
</dbReference>
<dbReference type="RefSeq" id="XP_016757560.1">
    <property type="nucleotide sequence ID" value="XM_016902193.1"/>
</dbReference>
<dbReference type="SUPFAM" id="SSF75445">
    <property type="entry name" value="D-ribose-5-phosphate isomerase (RpiA), lid domain"/>
    <property type="match status" value="1"/>
</dbReference>
<reference evidence="9 10" key="1">
    <citation type="journal article" date="2012" name="PLoS Pathog.">
        <title>Diverse lifestyles and strategies of plant pathogenesis encoded in the genomes of eighteen Dothideomycetes fungi.</title>
        <authorList>
            <person name="Ohm R.A."/>
            <person name="Feau N."/>
            <person name="Henrissat B."/>
            <person name="Schoch C.L."/>
            <person name="Horwitz B.A."/>
            <person name="Barry K.W."/>
            <person name="Condon B.J."/>
            <person name="Copeland A.C."/>
            <person name="Dhillon B."/>
            <person name="Glaser F."/>
            <person name="Hesse C.N."/>
            <person name="Kosti I."/>
            <person name="LaButti K."/>
            <person name="Lindquist E.A."/>
            <person name="Lucas S."/>
            <person name="Salamov A.A."/>
            <person name="Bradshaw R.E."/>
            <person name="Ciuffetti L."/>
            <person name="Hamelin R.C."/>
            <person name="Kema G.H.J."/>
            <person name="Lawrence C."/>
            <person name="Scott J.A."/>
            <person name="Spatafora J.W."/>
            <person name="Turgeon B.G."/>
            <person name="de Wit P.J.G.M."/>
            <person name="Zhong S."/>
            <person name="Goodwin S.B."/>
            <person name="Grigoriev I.V."/>
        </authorList>
    </citation>
    <scope>NUCLEOTIDE SEQUENCE [LARGE SCALE GENOMIC DNA]</scope>
    <source>
        <strain evidence="9 10">SO2202</strain>
    </source>
</reference>
<dbReference type="PANTHER" id="PTHR11934">
    <property type="entry name" value="RIBOSE-5-PHOSPHATE ISOMERASE"/>
    <property type="match status" value="1"/>
</dbReference>
<evidence type="ECO:0000256" key="4">
    <source>
        <dbReference type="ARBA" id="ARBA00011959"/>
    </source>
</evidence>
<dbReference type="GO" id="GO:0009052">
    <property type="term" value="P:pentose-phosphate shunt, non-oxidative branch"/>
    <property type="evidence" value="ECO:0007669"/>
    <property type="project" value="InterPro"/>
</dbReference>
<sequence>MLLTRPSISTFCSKPTLSLIRLSLPRAHTKSIRMASADNAFAVQEAAKHATAQVEAAKRKAAFKAVEEHFKSDMQFVGIGSGSTIVYGVEAIKAHLEKYPPPPGHRNWFVPTGWNSRKVIEQFGLDPLAFDSIPAKAQIEVAFDGADEVDAELNCIKGGGACLFQEKLVARMSKKFVCIADYRKNQERLLTMWPSIPIEIAPIAHAYVLQELLLLGSIKPALREHTLSKTGPVQTDQSFYIVDAPFKTLLTQADVAAGKGKGDGTDGVWSVDALAAAIRNIEGVLEVGLFQGENGIHAQAEGRRGGQKPVAVYFGLENGEVEIKRSSELVAQLEADGKA</sequence>
<dbReference type="EMBL" id="KB456269">
    <property type="protein sequence ID" value="EMF09439.1"/>
    <property type="molecule type" value="Genomic_DNA"/>
</dbReference>
<dbReference type="UniPathway" id="UPA00115">
    <property type="reaction ID" value="UER00412"/>
</dbReference>
<proteinExistence type="inferred from homology"/>
<gene>
    <name evidence="9" type="ORF">SEPMUDRAFT_128124</name>
</gene>
<evidence type="ECO:0000256" key="8">
    <source>
        <dbReference type="ARBA" id="ARBA00032273"/>
    </source>
</evidence>
<comment type="catalytic activity">
    <reaction evidence="1">
        <text>aldehydo-D-ribose 5-phosphate = D-ribulose 5-phosphate</text>
        <dbReference type="Rhea" id="RHEA:14657"/>
        <dbReference type="ChEBI" id="CHEBI:58121"/>
        <dbReference type="ChEBI" id="CHEBI:58273"/>
        <dbReference type="EC" id="5.3.1.6"/>
    </reaction>
</comment>
<dbReference type="STRING" id="692275.N1QHD3"/>
<keyword evidence="6 9" id="KW-0413">Isomerase</keyword>
<dbReference type="HOGENOM" id="CLU_056590_0_0_1"/>
<dbReference type="PANTHER" id="PTHR11934:SF0">
    <property type="entry name" value="RIBOSE-5-PHOSPHATE ISOMERASE"/>
    <property type="match status" value="1"/>
</dbReference>
<dbReference type="Pfam" id="PF06026">
    <property type="entry name" value="Rib_5-P_isom_A"/>
    <property type="match status" value="1"/>
</dbReference>
<evidence type="ECO:0000256" key="6">
    <source>
        <dbReference type="ARBA" id="ARBA00023235"/>
    </source>
</evidence>
<dbReference type="SUPFAM" id="SSF100950">
    <property type="entry name" value="NagB/RpiA/CoA transferase-like"/>
    <property type="match status" value="1"/>
</dbReference>
<dbReference type="AlphaFoldDB" id="N1QHD3"/>
<dbReference type="eggNOG" id="KOG3075">
    <property type="taxonomic scope" value="Eukaryota"/>
</dbReference>
<evidence type="ECO:0000256" key="2">
    <source>
        <dbReference type="ARBA" id="ARBA00004988"/>
    </source>
</evidence>
<name>N1QHD3_SPHMS</name>